<organism evidence="3 4">
    <name type="scientific">Methylotuvimicrobium buryatense</name>
    <name type="common">Methylomicrobium buryatense</name>
    <dbReference type="NCBI Taxonomy" id="95641"/>
    <lineage>
        <taxon>Bacteria</taxon>
        <taxon>Pseudomonadati</taxon>
        <taxon>Pseudomonadota</taxon>
        <taxon>Gammaproteobacteria</taxon>
        <taxon>Methylococcales</taxon>
        <taxon>Methylococcaceae</taxon>
        <taxon>Methylotuvimicrobium</taxon>
    </lineage>
</organism>
<dbReference type="Pfam" id="PF02470">
    <property type="entry name" value="MlaD"/>
    <property type="match status" value="1"/>
</dbReference>
<dbReference type="Proteomes" id="UP000305881">
    <property type="component" value="Chromosome"/>
</dbReference>
<feature type="transmembrane region" description="Helical" evidence="1">
    <location>
        <begin position="6"/>
        <end position="28"/>
    </location>
</feature>
<dbReference type="PANTHER" id="PTHR33371:SF4">
    <property type="entry name" value="INTERMEMBRANE PHOSPHOLIPID TRANSPORT SYSTEM BINDING PROTEIN MLAD"/>
    <property type="match status" value="1"/>
</dbReference>
<dbReference type="KEGG" id="mbur:EQU24_21495"/>
<reference evidence="4" key="1">
    <citation type="journal article" date="2019" name="J. Bacteriol.">
        <title>A Mutagenic Screen Identifies a TonB-Dependent Receptor Required for the Lanthanide Metal Switch in the Type I Methanotroph 'Methylotuvimicrobium buryatense' 5GB1C.</title>
        <authorList>
            <person name="Groom J.D."/>
            <person name="Ford S.M."/>
            <person name="Pesesky M.W."/>
            <person name="Lidstrom M.E."/>
        </authorList>
    </citation>
    <scope>NUCLEOTIDE SEQUENCE [LARGE SCALE GENOMIC DNA]</scope>
    <source>
        <strain evidence="4">5GB1C</strain>
    </source>
</reference>
<evidence type="ECO:0000256" key="1">
    <source>
        <dbReference type="SAM" id="Phobius"/>
    </source>
</evidence>
<keyword evidence="1" id="KW-0472">Membrane</keyword>
<dbReference type="PANTHER" id="PTHR33371">
    <property type="entry name" value="INTERMEMBRANE PHOSPHOLIPID TRANSPORT SYSTEM BINDING PROTEIN MLAD-RELATED"/>
    <property type="match status" value="1"/>
</dbReference>
<keyword evidence="4" id="KW-1185">Reference proteome</keyword>
<dbReference type="OrthoDB" id="9806984at2"/>
<protein>
    <submittedName>
        <fullName evidence="3">MCE family protein</fullName>
    </submittedName>
</protein>
<evidence type="ECO:0000259" key="2">
    <source>
        <dbReference type="Pfam" id="PF02470"/>
    </source>
</evidence>
<keyword evidence="1" id="KW-0812">Transmembrane</keyword>
<gene>
    <name evidence="3" type="ORF">EQU24_21495</name>
</gene>
<dbReference type="RefSeq" id="WP_017841586.1">
    <property type="nucleotide sequence ID" value="NZ_CP035467.1"/>
</dbReference>
<dbReference type="STRING" id="675511.GCA_000341735_03128"/>
<evidence type="ECO:0000313" key="3">
    <source>
        <dbReference type="EMBL" id="QCW84525.1"/>
    </source>
</evidence>
<keyword evidence="1" id="KW-1133">Transmembrane helix</keyword>
<accession>A0A4V1IKD5</accession>
<proteinExistence type="predicted"/>
<feature type="domain" description="Mce/MlaD" evidence="2">
    <location>
        <begin position="38"/>
        <end position="139"/>
    </location>
</feature>
<dbReference type="EMBL" id="CP035467">
    <property type="protein sequence ID" value="QCW84525.1"/>
    <property type="molecule type" value="Genomic_DNA"/>
</dbReference>
<dbReference type="AlphaFoldDB" id="A0A4V1IKD5"/>
<dbReference type="InterPro" id="IPR052336">
    <property type="entry name" value="MlaD_Phospholipid_Transporter"/>
</dbReference>
<evidence type="ECO:0000313" key="4">
    <source>
        <dbReference type="Proteomes" id="UP000305881"/>
    </source>
</evidence>
<sequence length="333" mass="36302">MSKPINPLAIGSFTVGAVALVIVALFMFGGGQFFKSDKVYFVVFFDSSLNGLNIGAPVKMQGVQIGEVTDIALQFDKTSIKIYKPVVVAIDRSRVIGSSGRAITDEERLALRDRLVKAGFRARLETQSLLTGLLYVDVDKHTNKPPVFAKLEYKGIPEFPGILTTSDEILHSAEEFLNQLRALPLEQIVTDFADNLREMKDLLASDELKQSQVSLAHAMEGMEKAVGTLNRNLEPMLKSTHTAIDNTNLLVQDSRSMVQDIKPILASANNALTAATAALNKAQDSVSMVGDTFGPESALIETLESVNDASRSIKILADYLERHPESLISGKHN</sequence>
<name>A0A4V1IKD5_METBY</name>
<dbReference type="InterPro" id="IPR003399">
    <property type="entry name" value="Mce/MlaD"/>
</dbReference>